<keyword evidence="3" id="KW-1185">Reference proteome</keyword>
<dbReference type="Proteomes" id="UP001153076">
    <property type="component" value="Unassembled WGS sequence"/>
</dbReference>
<gene>
    <name evidence="2" type="ORF">Cgig2_032246</name>
</gene>
<proteinExistence type="predicted"/>
<comment type="caution">
    <text evidence="2">The sequence shown here is derived from an EMBL/GenBank/DDBJ whole genome shotgun (WGS) entry which is preliminary data.</text>
</comment>
<protein>
    <recommendedName>
        <fullName evidence="1">FAR1-related sequence 11-like HTH-like domain-containing protein</fullName>
    </recommendedName>
</protein>
<dbReference type="Pfam" id="PF26175">
    <property type="entry name" value="HTH_FAR1"/>
    <property type="match status" value="1"/>
</dbReference>
<accession>A0A9Q1Q810</accession>
<dbReference type="AlphaFoldDB" id="A0A9Q1Q810"/>
<feature type="domain" description="FAR1-related sequence 11-like HTH-like" evidence="1">
    <location>
        <begin position="105"/>
        <end position="154"/>
    </location>
</feature>
<evidence type="ECO:0000313" key="3">
    <source>
        <dbReference type="Proteomes" id="UP001153076"/>
    </source>
</evidence>
<evidence type="ECO:0000259" key="1">
    <source>
        <dbReference type="Pfam" id="PF26175"/>
    </source>
</evidence>
<name>A0A9Q1Q810_9CARY</name>
<dbReference type="EMBL" id="JAKOGI010000686">
    <property type="protein sequence ID" value="KAJ8431475.1"/>
    <property type="molecule type" value="Genomic_DNA"/>
</dbReference>
<organism evidence="2 3">
    <name type="scientific">Carnegiea gigantea</name>
    <dbReference type="NCBI Taxonomy" id="171969"/>
    <lineage>
        <taxon>Eukaryota</taxon>
        <taxon>Viridiplantae</taxon>
        <taxon>Streptophyta</taxon>
        <taxon>Embryophyta</taxon>
        <taxon>Tracheophyta</taxon>
        <taxon>Spermatophyta</taxon>
        <taxon>Magnoliopsida</taxon>
        <taxon>eudicotyledons</taxon>
        <taxon>Gunneridae</taxon>
        <taxon>Pentapetalae</taxon>
        <taxon>Caryophyllales</taxon>
        <taxon>Cactineae</taxon>
        <taxon>Cactaceae</taxon>
        <taxon>Cactoideae</taxon>
        <taxon>Echinocereeae</taxon>
        <taxon>Carnegiea</taxon>
    </lineage>
</organism>
<evidence type="ECO:0000313" key="2">
    <source>
        <dbReference type="EMBL" id="KAJ8431475.1"/>
    </source>
</evidence>
<sequence length="187" mass="21109">MASGRGCLGSVEASVCITKASAGLGGALRCLLSEGRGPTGPCSADHSTSDQILTRSTSFSIHKCRFTTQKGRIVIHEIFIITMRDMQMKRWSTCRRTNAIENHCEEDEKKILLLKEVGLFIKQITVVLELEKQLKHGDLPFFKKGVHNLLKKICQDNMESNAMDLLEQCKHVEEEDSRFQYAFFVDE</sequence>
<dbReference type="InterPro" id="IPR058778">
    <property type="entry name" value="HTH_FAR1-11-like"/>
</dbReference>
<reference evidence="2" key="1">
    <citation type="submission" date="2022-04" db="EMBL/GenBank/DDBJ databases">
        <title>Carnegiea gigantea Genome sequencing and assembly v2.</title>
        <authorList>
            <person name="Copetti D."/>
            <person name="Sanderson M.J."/>
            <person name="Burquez A."/>
            <person name="Wojciechowski M.F."/>
        </authorList>
    </citation>
    <scope>NUCLEOTIDE SEQUENCE</scope>
    <source>
        <strain evidence="2">SGP5-SGP5p</strain>
        <tissue evidence="2">Aerial part</tissue>
    </source>
</reference>